<accession>A0ABQ2K0I1</accession>
<evidence type="ECO:0000313" key="2">
    <source>
        <dbReference type="Proteomes" id="UP000605099"/>
    </source>
</evidence>
<dbReference type="Proteomes" id="UP000605099">
    <property type="component" value="Unassembled WGS sequence"/>
</dbReference>
<reference evidence="2" key="1">
    <citation type="journal article" date="2019" name="Int. J. Syst. Evol. Microbiol.">
        <title>The Global Catalogue of Microorganisms (GCM) 10K type strain sequencing project: providing services to taxonomists for standard genome sequencing and annotation.</title>
        <authorList>
            <consortium name="The Broad Institute Genomics Platform"/>
            <consortium name="The Broad Institute Genome Sequencing Center for Infectious Disease"/>
            <person name="Wu L."/>
            <person name="Ma J."/>
        </authorList>
    </citation>
    <scope>NUCLEOTIDE SEQUENCE [LARGE SCALE GENOMIC DNA]</scope>
    <source>
        <strain evidence="2">CGMCC 1.6784</strain>
    </source>
</reference>
<protein>
    <recommendedName>
        <fullName evidence="3">Lipoprotein</fullName>
    </recommendedName>
</protein>
<keyword evidence="2" id="KW-1185">Reference proteome</keyword>
<proteinExistence type="predicted"/>
<dbReference type="EMBL" id="BMLK01000055">
    <property type="protein sequence ID" value="GGN62820.1"/>
    <property type="molecule type" value="Genomic_DNA"/>
</dbReference>
<name>A0ABQ2K0I1_9SPHN</name>
<evidence type="ECO:0000313" key="1">
    <source>
        <dbReference type="EMBL" id="GGN62820.1"/>
    </source>
</evidence>
<sequence>MAAASAAGSLGGPLDDAAAGLVQCYEPNDAAKTCRSMASYSKNPDGTWDNTAVVELSPGQPVSLETVTPVRLKDGAVCGYIRRDDVLNGRLRLSGKLIPGDKAGPILEKIADGMSPFMGKEICTKYVRINNELVAKGIVEGGSDPVPDQRVKWVKPTDGYSVAAGSVQAVVAESGG</sequence>
<evidence type="ECO:0008006" key="3">
    <source>
        <dbReference type="Google" id="ProtNLM"/>
    </source>
</evidence>
<gene>
    <name evidence="1" type="ORF">GCM10011349_46850</name>
</gene>
<comment type="caution">
    <text evidence="1">The sequence shown here is derived from an EMBL/GenBank/DDBJ whole genome shotgun (WGS) entry which is preliminary data.</text>
</comment>
<organism evidence="1 2">
    <name type="scientific">Novosphingobium indicum</name>
    <dbReference type="NCBI Taxonomy" id="462949"/>
    <lineage>
        <taxon>Bacteria</taxon>
        <taxon>Pseudomonadati</taxon>
        <taxon>Pseudomonadota</taxon>
        <taxon>Alphaproteobacteria</taxon>
        <taxon>Sphingomonadales</taxon>
        <taxon>Sphingomonadaceae</taxon>
        <taxon>Novosphingobium</taxon>
    </lineage>
</organism>